<reference evidence="1 2" key="1">
    <citation type="submission" date="2018-06" db="EMBL/GenBank/DDBJ databases">
        <title>Genomic Encyclopedia of Type Strains, Phase III (KMG-III): the genomes of soil and plant-associated and newly described type strains.</title>
        <authorList>
            <person name="Whitman W."/>
        </authorList>
    </citation>
    <scope>NUCLEOTIDE SEQUENCE [LARGE SCALE GENOMIC DNA]</scope>
    <source>
        <strain evidence="1 2">CECT 9025</strain>
    </source>
</reference>
<dbReference type="EMBL" id="QJTE01000003">
    <property type="protein sequence ID" value="PYE83694.1"/>
    <property type="molecule type" value="Genomic_DNA"/>
</dbReference>
<dbReference type="Proteomes" id="UP000248311">
    <property type="component" value="Unassembled WGS sequence"/>
</dbReference>
<dbReference type="RefSeq" id="WP_110814269.1">
    <property type="nucleotide sequence ID" value="NZ_QJTE01000003.1"/>
</dbReference>
<protein>
    <submittedName>
        <fullName evidence="1">Uncharacterized protein</fullName>
    </submittedName>
</protein>
<comment type="caution">
    <text evidence="1">The sequence shown here is derived from an EMBL/GenBank/DDBJ whole genome shotgun (WGS) entry which is preliminary data.</text>
</comment>
<evidence type="ECO:0000313" key="1">
    <source>
        <dbReference type="EMBL" id="PYE83694.1"/>
    </source>
</evidence>
<organism evidence="1 2">
    <name type="scientific">Pseudoroseicyclus aestuarii</name>
    <dbReference type="NCBI Taxonomy" id="1795041"/>
    <lineage>
        <taxon>Bacteria</taxon>
        <taxon>Pseudomonadati</taxon>
        <taxon>Pseudomonadota</taxon>
        <taxon>Alphaproteobacteria</taxon>
        <taxon>Rhodobacterales</taxon>
        <taxon>Paracoccaceae</taxon>
        <taxon>Pseudoroseicyclus</taxon>
    </lineage>
</organism>
<gene>
    <name evidence="1" type="ORF">DFP88_10352</name>
</gene>
<sequence length="128" mass="14035">MTGDLTLVPTRLRDGLWEGLLSGPPGPAPPIEARLRGQSLPELSLAEEAPGRWRVRLPVPAEAISDGVQSIAFTDPAGDRVLARLTLVMGEASEGEIWAELERLRGEIAMLARAFRRHCRETDNSRKD</sequence>
<keyword evidence="2" id="KW-1185">Reference proteome</keyword>
<accession>A0A318T0J7</accession>
<name>A0A318T0J7_9RHOB</name>
<dbReference type="OrthoDB" id="7772846at2"/>
<proteinExistence type="predicted"/>
<evidence type="ECO:0000313" key="2">
    <source>
        <dbReference type="Proteomes" id="UP000248311"/>
    </source>
</evidence>
<dbReference type="AlphaFoldDB" id="A0A318T0J7"/>